<proteinExistence type="predicted"/>
<evidence type="ECO:0000313" key="2">
    <source>
        <dbReference type="EMBL" id="CAD6997663.1"/>
    </source>
</evidence>
<feature type="region of interest" description="Disordered" evidence="1">
    <location>
        <begin position="61"/>
        <end position="80"/>
    </location>
</feature>
<evidence type="ECO:0000313" key="3">
    <source>
        <dbReference type="Proteomes" id="UP000606786"/>
    </source>
</evidence>
<gene>
    <name evidence="2" type="ORF">CCAP1982_LOCUS6293</name>
</gene>
<comment type="caution">
    <text evidence="2">The sequence shown here is derived from an EMBL/GenBank/DDBJ whole genome shotgun (WGS) entry which is preliminary data.</text>
</comment>
<feature type="compositionally biased region" description="Polar residues" evidence="1">
    <location>
        <begin position="1"/>
        <end position="18"/>
    </location>
</feature>
<reference evidence="2" key="1">
    <citation type="submission" date="2020-11" db="EMBL/GenBank/DDBJ databases">
        <authorList>
            <person name="Whitehead M."/>
        </authorList>
    </citation>
    <scope>NUCLEOTIDE SEQUENCE</scope>
    <source>
        <strain evidence="2">EGII</strain>
    </source>
</reference>
<dbReference type="Proteomes" id="UP000606786">
    <property type="component" value="Unassembled WGS sequence"/>
</dbReference>
<organism evidence="2 3">
    <name type="scientific">Ceratitis capitata</name>
    <name type="common">Mediterranean fruit fly</name>
    <name type="synonym">Tephritis capitata</name>
    <dbReference type="NCBI Taxonomy" id="7213"/>
    <lineage>
        <taxon>Eukaryota</taxon>
        <taxon>Metazoa</taxon>
        <taxon>Ecdysozoa</taxon>
        <taxon>Arthropoda</taxon>
        <taxon>Hexapoda</taxon>
        <taxon>Insecta</taxon>
        <taxon>Pterygota</taxon>
        <taxon>Neoptera</taxon>
        <taxon>Endopterygota</taxon>
        <taxon>Diptera</taxon>
        <taxon>Brachycera</taxon>
        <taxon>Muscomorpha</taxon>
        <taxon>Tephritoidea</taxon>
        <taxon>Tephritidae</taxon>
        <taxon>Ceratitis</taxon>
        <taxon>Ceratitis</taxon>
    </lineage>
</organism>
<protein>
    <submittedName>
        <fullName evidence="2">(Mediterranean fruit fly) hypothetical protein</fullName>
    </submittedName>
</protein>
<dbReference type="AlphaFoldDB" id="A0A811UKI8"/>
<sequence length="139" mass="16605">MSQDYFNRQPISQNQNGRPQYRKNVQPPRPNGPKPQPMPIPIDIDHSQQISAVNYINRPNFNGIARKRPPPSSNQLSNNYPNKFQRINHIAQDTNENNKDYTQYEEMQPWKEYNNEYMRKEQDNPENNFIDFVDVHFLD</sequence>
<keyword evidence="3" id="KW-1185">Reference proteome</keyword>
<name>A0A811UKI8_CERCA</name>
<accession>A0A811UKI8</accession>
<feature type="region of interest" description="Disordered" evidence="1">
    <location>
        <begin position="1"/>
        <end position="42"/>
    </location>
</feature>
<evidence type="ECO:0000256" key="1">
    <source>
        <dbReference type="SAM" id="MobiDB-lite"/>
    </source>
</evidence>
<feature type="compositionally biased region" description="Pro residues" evidence="1">
    <location>
        <begin position="27"/>
        <end position="40"/>
    </location>
</feature>
<dbReference type="EMBL" id="CAJHJT010000012">
    <property type="protein sequence ID" value="CAD6997663.1"/>
    <property type="molecule type" value="Genomic_DNA"/>
</dbReference>